<dbReference type="InterPro" id="IPR011611">
    <property type="entry name" value="PfkB_dom"/>
</dbReference>
<dbReference type="AlphaFoldDB" id="A0A6J6PQS6"/>
<accession>A0A6J6PQS6</accession>
<dbReference type="PANTHER" id="PTHR42909">
    <property type="entry name" value="ZGC:136858"/>
    <property type="match status" value="1"/>
</dbReference>
<keyword evidence="2" id="KW-0418">Kinase</keyword>
<keyword evidence="1" id="KW-0808">Transferase</keyword>
<proteinExistence type="predicted"/>
<evidence type="ECO:0000313" key="4">
    <source>
        <dbReference type="EMBL" id="CAB4701099.1"/>
    </source>
</evidence>
<sequence length="291" mass="28761">MQRAGVVVIGGANMDLKARSTSPVVGATSNPGTTRLSPGGVARNVADNLARLGTPVRLVAVVGADTLGDDLLGATAEAGVDVSLVRRAATPTGTYTAVLDASGELVVAIADMAATDSLDPGDVDAAAEAIAAAALVVIDGNLAPAPLARALDLARAAGVRVLLDPVSVPKATRIAAQVRDLFAVTPNADELAALGGAEALHARGVELVWERRGTAGSRLHTPGGASDLASVATTVVDVTGAGDSMLAAFYHALIAGAAPTAAAAYGHRAAALTVASHDTVRADLADRLGAP</sequence>
<dbReference type="PANTHER" id="PTHR42909:SF4">
    <property type="entry name" value="CARBOHYDRATE KINASE, PFKB FAMILY"/>
    <property type="match status" value="1"/>
</dbReference>
<dbReference type="GO" id="GO:0016301">
    <property type="term" value="F:kinase activity"/>
    <property type="evidence" value="ECO:0007669"/>
    <property type="project" value="UniProtKB-KW"/>
</dbReference>
<dbReference type="SUPFAM" id="SSF53613">
    <property type="entry name" value="Ribokinase-like"/>
    <property type="match status" value="1"/>
</dbReference>
<dbReference type="GO" id="GO:0005737">
    <property type="term" value="C:cytoplasm"/>
    <property type="evidence" value="ECO:0007669"/>
    <property type="project" value="TreeGrafter"/>
</dbReference>
<dbReference type="InterPro" id="IPR002173">
    <property type="entry name" value="Carboh/pur_kinase_PfkB_CS"/>
</dbReference>
<dbReference type="Gene3D" id="3.40.1190.20">
    <property type="match status" value="1"/>
</dbReference>
<dbReference type="Pfam" id="PF00294">
    <property type="entry name" value="PfkB"/>
    <property type="match status" value="1"/>
</dbReference>
<reference evidence="4" key="1">
    <citation type="submission" date="2020-05" db="EMBL/GenBank/DDBJ databases">
        <authorList>
            <person name="Chiriac C."/>
            <person name="Salcher M."/>
            <person name="Ghai R."/>
            <person name="Kavagutti S V."/>
        </authorList>
    </citation>
    <scope>NUCLEOTIDE SEQUENCE</scope>
</reference>
<dbReference type="InterPro" id="IPR029056">
    <property type="entry name" value="Ribokinase-like"/>
</dbReference>
<dbReference type="GO" id="GO:0004730">
    <property type="term" value="F:pseudouridylate synthase activity"/>
    <property type="evidence" value="ECO:0007669"/>
    <property type="project" value="TreeGrafter"/>
</dbReference>
<name>A0A6J6PQS6_9ZZZZ</name>
<gene>
    <name evidence="4" type="ORF">UFOPK2579_00945</name>
</gene>
<organism evidence="4">
    <name type="scientific">freshwater metagenome</name>
    <dbReference type="NCBI Taxonomy" id="449393"/>
    <lineage>
        <taxon>unclassified sequences</taxon>
        <taxon>metagenomes</taxon>
        <taxon>ecological metagenomes</taxon>
    </lineage>
</organism>
<dbReference type="EMBL" id="CAEZXR010000091">
    <property type="protein sequence ID" value="CAB4701099.1"/>
    <property type="molecule type" value="Genomic_DNA"/>
</dbReference>
<dbReference type="GO" id="GO:0016798">
    <property type="term" value="F:hydrolase activity, acting on glycosyl bonds"/>
    <property type="evidence" value="ECO:0007669"/>
    <property type="project" value="TreeGrafter"/>
</dbReference>
<evidence type="ECO:0000256" key="1">
    <source>
        <dbReference type="ARBA" id="ARBA00022679"/>
    </source>
</evidence>
<evidence type="ECO:0000256" key="2">
    <source>
        <dbReference type="ARBA" id="ARBA00022777"/>
    </source>
</evidence>
<feature type="domain" description="Carbohydrate kinase PfkB" evidence="3">
    <location>
        <begin position="5"/>
        <end position="280"/>
    </location>
</feature>
<protein>
    <submittedName>
        <fullName evidence="4">Unannotated protein</fullName>
    </submittedName>
</protein>
<dbReference type="PROSITE" id="PS00583">
    <property type="entry name" value="PFKB_KINASES_1"/>
    <property type="match status" value="1"/>
</dbReference>
<evidence type="ECO:0000259" key="3">
    <source>
        <dbReference type="Pfam" id="PF00294"/>
    </source>
</evidence>